<evidence type="ECO:0000313" key="7">
    <source>
        <dbReference type="EMBL" id="KAF7331191.1"/>
    </source>
</evidence>
<dbReference type="PANTHER" id="PTHR47660">
    <property type="entry name" value="TRANSCRIPTION FACTOR WITH C2H2 AND ZN(2)-CYS(6) DNA BINDING DOMAIN (EUROFUNG)-RELATED-RELATED"/>
    <property type="match status" value="1"/>
</dbReference>
<evidence type="ECO:0000313" key="8">
    <source>
        <dbReference type="Proteomes" id="UP000623467"/>
    </source>
</evidence>
<evidence type="ECO:0000256" key="3">
    <source>
        <dbReference type="ARBA" id="ARBA00023015"/>
    </source>
</evidence>
<dbReference type="OrthoDB" id="2441642at2759"/>
<sequence>MSRVLKSYPKALVRDDDTLPPILHPFQSPAPQQLLVNCRTLLRMWENRAPGSEVLVRETIQREMSRVFQEHHSYDHITLLSACQAYLLYSIYLFFCTDSDTSALVDTATMINLQELASSMSLRLYPCDAESAAEPPDWDAWIVAEAKRRTLYTMYTFDHVHNYLHDTTSYIGTELGHLPLPAAKGLWAATTASAWRAEYARFSAEWPTSPLLEDLWPDPEERVVRRERADRWVESADEFGMFMFAIANVTFDL</sequence>
<keyword evidence="1" id="KW-0479">Metal-binding</keyword>
<evidence type="ECO:0000256" key="4">
    <source>
        <dbReference type="ARBA" id="ARBA00023163"/>
    </source>
</evidence>
<feature type="domain" description="Xylanolytic transcriptional activator regulatory" evidence="6">
    <location>
        <begin position="80"/>
        <end position="200"/>
    </location>
</feature>
<dbReference type="AlphaFoldDB" id="A0A8H6WYX5"/>
<keyword evidence="8" id="KW-1185">Reference proteome</keyword>
<accession>A0A8H6WYX5</accession>
<evidence type="ECO:0000256" key="5">
    <source>
        <dbReference type="ARBA" id="ARBA00023242"/>
    </source>
</evidence>
<name>A0A8H6WYX5_9AGAR</name>
<keyword evidence="3" id="KW-0805">Transcription regulation</keyword>
<proteinExistence type="predicted"/>
<reference evidence="7" key="1">
    <citation type="submission" date="2020-05" db="EMBL/GenBank/DDBJ databases">
        <title>Mycena genomes resolve the evolution of fungal bioluminescence.</title>
        <authorList>
            <person name="Tsai I.J."/>
        </authorList>
    </citation>
    <scope>NUCLEOTIDE SEQUENCE</scope>
    <source>
        <strain evidence="7">160909Yilan</strain>
    </source>
</reference>
<dbReference type="Pfam" id="PF04082">
    <property type="entry name" value="Fungal_trans"/>
    <property type="match status" value="1"/>
</dbReference>
<dbReference type="PANTHER" id="PTHR47660:SF3">
    <property type="entry name" value="FINGER DOMAIN PROTEIN, PUTATIVE (AFU_ORTHOLOGUE AFUA_4G03310)-RELATED"/>
    <property type="match status" value="1"/>
</dbReference>
<gene>
    <name evidence="7" type="ORF">MSAN_02437700</name>
</gene>
<dbReference type="EMBL" id="JACAZH010000060">
    <property type="protein sequence ID" value="KAF7331191.1"/>
    <property type="molecule type" value="Genomic_DNA"/>
</dbReference>
<evidence type="ECO:0000259" key="6">
    <source>
        <dbReference type="Pfam" id="PF04082"/>
    </source>
</evidence>
<protein>
    <submittedName>
        <fullName evidence="7">MFS general substrate transporter</fullName>
    </submittedName>
</protein>
<dbReference type="GO" id="GO:0006351">
    <property type="term" value="P:DNA-templated transcription"/>
    <property type="evidence" value="ECO:0007669"/>
    <property type="project" value="InterPro"/>
</dbReference>
<evidence type="ECO:0000256" key="1">
    <source>
        <dbReference type="ARBA" id="ARBA00022723"/>
    </source>
</evidence>
<dbReference type="InterPro" id="IPR007219">
    <property type="entry name" value="XnlR_reg_dom"/>
</dbReference>
<keyword evidence="4" id="KW-0804">Transcription</keyword>
<keyword evidence="5" id="KW-0539">Nucleus</keyword>
<organism evidence="7 8">
    <name type="scientific">Mycena sanguinolenta</name>
    <dbReference type="NCBI Taxonomy" id="230812"/>
    <lineage>
        <taxon>Eukaryota</taxon>
        <taxon>Fungi</taxon>
        <taxon>Dikarya</taxon>
        <taxon>Basidiomycota</taxon>
        <taxon>Agaricomycotina</taxon>
        <taxon>Agaricomycetes</taxon>
        <taxon>Agaricomycetidae</taxon>
        <taxon>Agaricales</taxon>
        <taxon>Marasmiineae</taxon>
        <taxon>Mycenaceae</taxon>
        <taxon>Mycena</taxon>
    </lineage>
</organism>
<dbReference type="GO" id="GO:0008270">
    <property type="term" value="F:zinc ion binding"/>
    <property type="evidence" value="ECO:0007669"/>
    <property type="project" value="InterPro"/>
</dbReference>
<keyword evidence="2" id="KW-0862">Zinc</keyword>
<dbReference type="GO" id="GO:0003677">
    <property type="term" value="F:DNA binding"/>
    <property type="evidence" value="ECO:0007669"/>
    <property type="project" value="InterPro"/>
</dbReference>
<comment type="caution">
    <text evidence="7">The sequence shown here is derived from an EMBL/GenBank/DDBJ whole genome shotgun (WGS) entry which is preliminary data.</text>
</comment>
<dbReference type="Proteomes" id="UP000623467">
    <property type="component" value="Unassembled WGS sequence"/>
</dbReference>
<evidence type="ECO:0000256" key="2">
    <source>
        <dbReference type="ARBA" id="ARBA00022833"/>
    </source>
</evidence>